<protein>
    <submittedName>
        <fullName evidence="1">Uncharacterized protein</fullName>
    </submittedName>
</protein>
<keyword evidence="2" id="KW-1185">Reference proteome</keyword>
<dbReference type="EMBL" id="QJTF01000002">
    <property type="protein sequence ID" value="PYE89953.1"/>
    <property type="molecule type" value="Genomic_DNA"/>
</dbReference>
<reference evidence="1 2" key="1">
    <citation type="submission" date="2018-06" db="EMBL/GenBank/DDBJ databases">
        <title>Genomic Encyclopedia of Type Strains, Phase III (KMG-III): the genomes of soil and plant-associated and newly described type strains.</title>
        <authorList>
            <person name="Whitman W."/>
        </authorList>
    </citation>
    <scope>NUCLEOTIDE SEQUENCE [LARGE SCALE GENOMIC DNA]</scope>
    <source>
        <strain evidence="1 2">ORS 1419</strain>
    </source>
</reference>
<name>A0A318TEL4_9HYPH</name>
<evidence type="ECO:0000313" key="1">
    <source>
        <dbReference type="EMBL" id="PYE89953.1"/>
    </source>
</evidence>
<dbReference type="Proteomes" id="UP000247454">
    <property type="component" value="Unassembled WGS sequence"/>
</dbReference>
<comment type="caution">
    <text evidence="1">The sequence shown here is derived from an EMBL/GenBank/DDBJ whole genome shotgun (WGS) entry which is preliminary data.</text>
</comment>
<proteinExistence type="predicted"/>
<accession>A0A318TEL4</accession>
<sequence length="224" mass="23878">MILKSCRFCGQDHAANIDNRRVTNEALTNPTDYCQLNAPRSKSEFILMKNCVVACLFLLPLAGAASPAAASDTDERFFRNVEGQWTGPGEIVAGKYKGTKFTCTLAGSTPENDIGMTLDGTCRVGVFSQPMKATVTRKGSTYSGAFNDGAAGKGLDVTSGTVSRDRVVFGLNRKQLNGAMLARIADENTMNVTVSVRVEKELVPVIGMSLKRVDAAAVSSIAKN</sequence>
<evidence type="ECO:0000313" key="2">
    <source>
        <dbReference type="Proteomes" id="UP000247454"/>
    </source>
</evidence>
<dbReference type="AlphaFoldDB" id="A0A318TEL4"/>
<organism evidence="1 2">
    <name type="scientific">Phyllobacterium leguminum</name>
    <dbReference type="NCBI Taxonomy" id="314237"/>
    <lineage>
        <taxon>Bacteria</taxon>
        <taxon>Pseudomonadati</taxon>
        <taxon>Pseudomonadota</taxon>
        <taxon>Alphaproteobacteria</taxon>
        <taxon>Hyphomicrobiales</taxon>
        <taxon>Phyllobacteriaceae</taxon>
        <taxon>Phyllobacterium</taxon>
    </lineage>
</organism>
<gene>
    <name evidence="1" type="ORF">C7477_10240</name>
</gene>